<name>A0ABX6BLU0_9ACTN</name>
<dbReference type="RefSeq" id="WP_062759867.1">
    <property type="nucleotide sequence ID" value="NZ_CP023693.1"/>
</dbReference>
<evidence type="ECO:0000313" key="2">
    <source>
        <dbReference type="Proteomes" id="UP000326029"/>
    </source>
</evidence>
<dbReference type="Proteomes" id="UP000326029">
    <property type="component" value="Chromosome"/>
</dbReference>
<dbReference type="InterPro" id="IPR032710">
    <property type="entry name" value="NTF2-like_dom_sf"/>
</dbReference>
<keyword evidence="2" id="KW-1185">Reference proteome</keyword>
<proteinExistence type="predicted"/>
<dbReference type="EMBL" id="CP023693">
    <property type="protein sequence ID" value="QEV36074.1"/>
    <property type="molecule type" value="Genomic_DNA"/>
</dbReference>
<accession>A0ABX6BLU0</accession>
<reference evidence="1 2" key="1">
    <citation type="submission" date="2017-09" db="EMBL/GenBank/DDBJ databases">
        <authorList>
            <person name="Lee N."/>
            <person name="Cho B.-K."/>
        </authorList>
    </citation>
    <scope>NUCLEOTIDE SEQUENCE [LARGE SCALE GENOMIC DNA]</scope>
    <source>
        <strain evidence="1 2">ATCC 19740</strain>
    </source>
</reference>
<sequence length="113" mass="12544">MPEKTPKELAESWLRALSDVDLFYEFCAPDCRVWHSSDDKWMSLKGAIDAVHSRGGLPPFRNSRYTLTDKGFIVQTSTTLDGTNVHIIQVATVEGGQVVSAEEYIGPEMNIAV</sequence>
<gene>
    <name evidence="1" type="ORF">CP977_31110</name>
</gene>
<dbReference type="SUPFAM" id="SSF54427">
    <property type="entry name" value="NTF2-like"/>
    <property type="match status" value="1"/>
</dbReference>
<dbReference type="Gene3D" id="3.10.450.50">
    <property type="match status" value="1"/>
</dbReference>
<evidence type="ECO:0008006" key="3">
    <source>
        <dbReference type="Google" id="ProtNLM"/>
    </source>
</evidence>
<dbReference type="GeneID" id="95458215"/>
<evidence type="ECO:0000313" key="1">
    <source>
        <dbReference type="EMBL" id="QEV36074.1"/>
    </source>
</evidence>
<organism evidence="1 2">
    <name type="scientific">Streptomyces cinereoruber</name>
    <dbReference type="NCBI Taxonomy" id="67260"/>
    <lineage>
        <taxon>Bacteria</taxon>
        <taxon>Bacillati</taxon>
        <taxon>Actinomycetota</taxon>
        <taxon>Actinomycetes</taxon>
        <taxon>Kitasatosporales</taxon>
        <taxon>Streptomycetaceae</taxon>
        <taxon>Streptomyces</taxon>
    </lineage>
</organism>
<protein>
    <recommendedName>
        <fullName evidence="3">Nuclear transport factor 2 family protein</fullName>
    </recommendedName>
</protein>